<evidence type="ECO:0000313" key="1">
    <source>
        <dbReference type="EMBL" id="VDP66249.1"/>
    </source>
</evidence>
<dbReference type="EMBL" id="UZAL01034795">
    <property type="protein sequence ID" value="VDP66249.1"/>
    <property type="molecule type" value="Genomic_DNA"/>
</dbReference>
<dbReference type="AlphaFoldDB" id="A0A183PJN5"/>
<keyword evidence="2" id="KW-1185">Reference proteome</keyword>
<organism evidence="1 2">
    <name type="scientific">Schistosoma mattheei</name>
    <dbReference type="NCBI Taxonomy" id="31246"/>
    <lineage>
        <taxon>Eukaryota</taxon>
        <taxon>Metazoa</taxon>
        <taxon>Spiralia</taxon>
        <taxon>Lophotrochozoa</taxon>
        <taxon>Platyhelminthes</taxon>
        <taxon>Trematoda</taxon>
        <taxon>Digenea</taxon>
        <taxon>Strigeidida</taxon>
        <taxon>Schistosomatoidea</taxon>
        <taxon>Schistosomatidae</taxon>
        <taxon>Schistosoma</taxon>
    </lineage>
</organism>
<proteinExistence type="predicted"/>
<accession>A0A183PJN5</accession>
<dbReference type="Proteomes" id="UP000269396">
    <property type="component" value="Unassembled WGS sequence"/>
</dbReference>
<gene>
    <name evidence="1" type="ORF">SMTD_LOCUS14571</name>
</gene>
<evidence type="ECO:0000313" key="2">
    <source>
        <dbReference type="Proteomes" id="UP000269396"/>
    </source>
</evidence>
<protein>
    <submittedName>
        <fullName evidence="1">Uncharacterized protein</fullName>
    </submittedName>
</protein>
<sequence length="217" mass="23690">MERDPTTGSRTIIHTQIEVTSEDLVIEGLIASVNGFNEALARMQMGAGHHNDQVLSQKIRLKCSDNLSSSVGTTESLLSTQPSACNHAPGLNSRLFYIRDRNSGLKFLVNTAGTLSITHQNKTELGQETSTVPLRAEFERGKHGIQQIDCMRLDDLDLSDDLAFLSHTHQRMQAKTVNVAEASASVGLSIYKGKARSSNTTQNTNPVTLDEEALELV</sequence>
<name>A0A183PJN5_9TREM</name>
<reference evidence="1 2" key="1">
    <citation type="submission" date="2018-11" db="EMBL/GenBank/DDBJ databases">
        <authorList>
            <consortium name="Pathogen Informatics"/>
        </authorList>
    </citation>
    <scope>NUCLEOTIDE SEQUENCE [LARGE SCALE GENOMIC DNA]</scope>
    <source>
        <strain>Denwood</strain>
        <strain evidence="2">Zambia</strain>
    </source>
</reference>